<dbReference type="RefSeq" id="WP_168135619.1">
    <property type="nucleotide sequence ID" value="NZ_JAAVJH010000012.1"/>
</dbReference>
<dbReference type="Proteomes" id="UP000732399">
    <property type="component" value="Unassembled WGS sequence"/>
</dbReference>
<evidence type="ECO:0000313" key="2">
    <source>
        <dbReference type="Proteomes" id="UP000732399"/>
    </source>
</evidence>
<gene>
    <name evidence="1" type="ORF">HBH26_15875</name>
</gene>
<reference evidence="1 2" key="1">
    <citation type="submission" date="2020-03" db="EMBL/GenBank/DDBJ databases">
        <authorList>
            <person name="Wang L."/>
            <person name="He N."/>
            <person name="Li Y."/>
            <person name="Fang Y."/>
            <person name="Zhang F."/>
        </authorList>
    </citation>
    <scope>NUCLEOTIDE SEQUENCE [LARGE SCALE GENOMIC DNA]</scope>
    <source>
        <strain evidence="1 2">36D10-4-7</strain>
    </source>
</reference>
<accession>A0ABX1CUH6</accession>
<sequence length="236" mass="25770">MSAVWPLLGGVRPLREDVEDEIAEFVSRAQEERERLYRSVLRRHPLYASPLLLAILDAEGLAVAQVLDVMTPPPDWPDGLALPPRGWKRSRHLLRTLASGDTAANRSLMRRLGHGGVAIRAPAQGVGVFDAWVEGDALAGAYGLGESELVVIGGEARLRLPEGVPEIELVAAVGRMLDHVVDHPLLAGRGYRVHRVVEMRKGSAAALAFRCGLVRIEPADERRRSQSALPSPRDEE</sequence>
<proteinExistence type="predicted"/>
<evidence type="ECO:0000313" key="1">
    <source>
        <dbReference type="EMBL" id="NJR80062.1"/>
    </source>
</evidence>
<keyword evidence="2" id="KW-1185">Reference proteome</keyword>
<dbReference type="EMBL" id="JAAVJH010000012">
    <property type="protein sequence ID" value="NJR80062.1"/>
    <property type="molecule type" value="Genomic_DNA"/>
</dbReference>
<protein>
    <submittedName>
        <fullName evidence="1">Uncharacterized protein</fullName>
    </submittedName>
</protein>
<comment type="caution">
    <text evidence="1">The sequence shown here is derived from an EMBL/GenBank/DDBJ whole genome shotgun (WGS) entry which is preliminary data.</text>
</comment>
<organism evidence="1 2">
    <name type="scientific">Sphingomonas corticis</name>
    <dbReference type="NCBI Taxonomy" id="2722791"/>
    <lineage>
        <taxon>Bacteria</taxon>
        <taxon>Pseudomonadati</taxon>
        <taxon>Pseudomonadota</taxon>
        <taxon>Alphaproteobacteria</taxon>
        <taxon>Sphingomonadales</taxon>
        <taxon>Sphingomonadaceae</taxon>
        <taxon>Sphingomonas</taxon>
    </lineage>
</organism>
<name>A0ABX1CUH6_9SPHN</name>